<dbReference type="RefSeq" id="WP_002463385.1">
    <property type="nucleotide sequence ID" value="NZ_AEUN01000379.1"/>
</dbReference>
<keyword evidence="1" id="KW-1133">Transmembrane helix</keyword>
<sequence length="281" mass="32101">MRKLFFIGISVFIVFFIAATTTWFVFDKDKYDTQHYDKTFQQDTFNRLDVKLDNSNLTLKKGHQFKITYNGDNHIQTKIKDKCLKVRDSQNKNRGYSADLNPFYHHNKQLTIEVPDNKIKTLNIDMDTGHLKISSIAVKDSDIINHTGNFNLDDVQFDNVNLYLNFIQDSTITNSNIVNSDFKVKGANLSIVNSKLKQTIFINDYGELNFKKMPAQSDTKASTKEGDISFEYAEKPVNTILKLNPGTGKSLIHNKAFKNGKVGNSDNVLEFYTIDGDIDID</sequence>
<dbReference type="AlphaFoldDB" id="G5JI23"/>
<keyword evidence="1" id="KW-0812">Transmembrane</keyword>
<proteinExistence type="predicted"/>
<gene>
    <name evidence="3" type="ORF">SS7213T_05526</name>
</gene>
<feature type="domain" description="DUF4097" evidence="2">
    <location>
        <begin position="46"/>
        <end position="280"/>
    </location>
</feature>
<accession>G5JI23</accession>
<dbReference type="PATRIC" id="fig|911238.3.peg.929"/>
<keyword evidence="1" id="KW-0472">Membrane</keyword>
<evidence type="ECO:0000256" key="1">
    <source>
        <dbReference type="SAM" id="Phobius"/>
    </source>
</evidence>
<dbReference type="Pfam" id="PF13349">
    <property type="entry name" value="DUF4097"/>
    <property type="match status" value="1"/>
</dbReference>
<feature type="transmembrane region" description="Helical" evidence="1">
    <location>
        <begin position="6"/>
        <end position="26"/>
    </location>
</feature>
<name>G5JI23_9STAP</name>
<dbReference type="InterPro" id="IPR025164">
    <property type="entry name" value="Toastrack_DUF4097"/>
</dbReference>
<comment type="caution">
    <text evidence="3">The sequence shown here is derived from an EMBL/GenBank/DDBJ whole genome shotgun (WGS) entry which is preliminary data.</text>
</comment>
<dbReference type="Proteomes" id="UP000005413">
    <property type="component" value="Unassembled WGS sequence"/>
</dbReference>
<evidence type="ECO:0000313" key="3">
    <source>
        <dbReference type="EMBL" id="EHJ08160.1"/>
    </source>
</evidence>
<evidence type="ECO:0000313" key="4">
    <source>
        <dbReference type="Proteomes" id="UP000005413"/>
    </source>
</evidence>
<dbReference type="OrthoDB" id="2412664at2"/>
<dbReference type="Gene3D" id="2.160.20.120">
    <property type="match status" value="1"/>
</dbReference>
<organism evidence="3 4">
    <name type="scientific">Staphylococcus simiae CCM 7213 = CCUG 51256</name>
    <dbReference type="NCBI Taxonomy" id="911238"/>
    <lineage>
        <taxon>Bacteria</taxon>
        <taxon>Bacillati</taxon>
        <taxon>Bacillota</taxon>
        <taxon>Bacilli</taxon>
        <taxon>Bacillales</taxon>
        <taxon>Staphylococcaceae</taxon>
        <taxon>Staphylococcus</taxon>
    </lineage>
</organism>
<keyword evidence="4" id="KW-1185">Reference proteome</keyword>
<dbReference type="EMBL" id="AEUN01000379">
    <property type="protein sequence ID" value="EHJ08160.1"/>
    <property type="molecule type" value="Genomic_DNA"/>
</dbReference>
<protein>
    <recommendedName>
        <fullName evidence="2">DUF4097 domain-containing protein</fullName>
    </recommendedName>
</protein>
<reference evidence="3 4" key="1">
    <citation type="journal article" date="2012" name="BMC Genomics">
        <title>Comparative genomic analysis of the genus Staphylococcus including Staphylococcus aureus and its newly described sister species Staphylococcus simiae.</title>
        <authorList>
            <person name="Suzuki H."/>
            <person name="Lefebure T."/>
            <person name="Pavinski Bitar P."/>
            <person name="Stanhope M.J."/>
        </authorList>
    </citation>
    <scope>NUCLEOTIDE SEQUENCE [LARGE SCALE GENOMIC DNA]</scope>
    <source>
        <strain evidence="3 4">CCM 7213</strain>
    </source>
</reference>
<evidence type="ECO:0000259" key="2">
    <source>
        <dbReference type="Pfam" id="PF13349"/>
    </source>
</evidence>